<organism evidence="1 2">
    <name type="scientific">Streptomyces himalayensis subsp. aureolus</name>
    <dbReference type="NCBI Taxonomy" id="2758039"/>
    <lineage>
        <taxon>Bacteria</taxon>
        <taxon>Bacillati</taxon>
        <taxon>Actinomycetota</taxon>
        <taxon>Actinomycetes</taxon>
        <taxon>Kitasatosporales</taxon>
        <taxon>Streptomycetaceae</taxon>
        <taxon>Streptomyces</taxon>
        <taxon>Streptomyces himalayensis</taxon>
    </lineage>
</organism>
<reference evidence="1 2" key="1">
    <citation type="submission" date="2020-07" db="EMBL/GenBank/DDBJ databases">
        <title>Streptomyces isolated from Indian soil.</title>
        <authorList>
            <person name="Mandal S."/>
            <person name="Maiti P.K."/>
        </authorList>
    </citation>
    <scope>NUCLEOTIDE SEQUENCE [LARGE SCALE GENOMIC DNA]</scope>
    <source>
        <strain evidence="1 2">PSKA54</strain>
    </source>
</reference>
<dbReference type="RefSeq" id="WP_181863909.1">
    <property type="nucleotide sequence ID" value="NZ_JACEQY010000009.1"/>
</dbReference>
<dbReference type="Proteomes" id="UP000586976">
    <property type="component" value="Unassembled WGS sequence"/>
</dbReference>
<protein>
    <submittedName>
        <fullName evidence="1">Uncharacterized protein</fullName>
    </submittedName>
</protein>
<name>A0A7W2HFN4_9ACTN</name>
<keyword evidence="2" id="KW-1185">Reference proteome</keyword>
<sequence length="90" mass="9928">MGTGKWAASTASIYEASTGGVVRIFDEFEANFLAIQGEGAFALFWRDLRYERALAAGITVKTFSVDLMKRLEDRWPNDSELPSTGYSVLG</sequence>
<evidence type="ECO:0000313" key="2">
    <source>
        <dbReference type="Proteomes" id="UP000586976"/>
    </source>
</evidence>
<comment type="caution">
    <text evidence="1">The sequence shown here is derived from an EMBL/GenBank/DDBJ whole genome shotgun (WGS) entry which is preliminary data.</text>
</comment>
<evidence type="ECO:0000313" key="1">
    <source>
        <dbReference type="EMBL" id="MBA4862021.1"/>
    </source>
</evidence>
<dbReference type="AlphaFoldDB" id="A0A7W2HFN4"/>
<gene>
    <name evidence="1" type="ORF">H1V43_11610</name>
</gene>
<dbReference type="EMBL" id="JACEQY010000009">
    <property type="protein sequence ID" value="MBA4862021.1"/>
    <property type="molecule type" value="Genomic_DNA"/>
</dbReference>
<accession>A0A7W2HFN4</accession>
<proteinExistence type="predicted"/>